<protein>
    <submittedName>
        <fullName evidence="2">(northern house mosquito) hypothetical protein</fullName>
    </submittedName>
</protein>
<sequence>MTQRTNCRQFVAGRAGHQRGGRTDQGPGRTGAKTLAGAFAARRGHLVAGVILLVPGRGNRGRAGVGARRQQRGAEQRRPAGTGHRDHGRRRATDATADAPDGHYGRARGPAGGGLAGDGRTCRYQGSVRVGRVH</sequence>
<evidence type="ECO:0000256" key="1">
    <source>
        <dbReference type="SAM" id="MobiDB-lite"/>
    </source>
</evidence>
<feature type="region of interest" description="Disordered" evidence="1">
    <location>
        <begin position="57"/>
        <end position="118"/>
    </location>
</feature>
<accession>A0A8D8AIU3</accession>
<evidence type="ECO:0000313" key="2">
    <source>
        <dbReference type="EMBL" id="CAG6458011.1"/>
    </source>
</evidence>
<dbReference type="EMBL" id="HBUE01033921">
    <property type="protein sequence ID" value="CAG6458010.1"/>
    <property type="molecule type" value="Transcribed_RNA"/>
</dbReference>
<organism evidence="2">
    <name type="scientific">Culex pipiens</name>
    <name type="common">House mosquito</name>
    <dbReference type="NCBI Taxonomy" id="7175"/>
    <lineage>
        <taxon>Eukaryota</taxon>
        <taxon>Metazoa</taxon>
        <taxon>Ecdysozoa</taxon>
        <taxon>Arthropoda</taxon>
        <taxon>Hexapoda</taxon>
        <taxon>Insecta</taxon>
        <taxon>Pterygota</taxon>
        <taxon>Neoptera</taxon>
        <taxon>Endopterygota</taxon>
        <taxon>Diptera</taxon>
        <taxon>Nematocera</taxon>
        <taxon>Culicoidea</taxon>
        <taxon>Culicidae</taxon>
        <taxon>Culicinae</taxon>
        <taxon>Culicini</taxon>
        <taxon>Culex</taxon>
        <taxon>Culex</taxon>
    </lineage>
</organism>
<name>A0A8D8AIU3_CULPI</name>
<dbReference type="AlphaFoldDB" id="A0A8D8AIU3"/>
<proteinExistence type="predicted"/>
<reference evidence="2" key="1">
    <citation type="submission" date="2021-05" db="EMBL/GenBank/DDBJ databases">
        <authorList>
            <person name="Alioto T."/>
            <person name="Alioto T."/>
            <person name="Gomez Garrido J."/>
        </authorList>
    </citation>
    <scope>NUCLEOTIDE SEQUENCE</scope>
</reference>
<dbReference type="EMBL" id="HBUE01033927">
    <property type="protein sequence ID" value="CAG6458011.1"/>
    <property type="molecule type" value="Transcribed_RNA"/>
</dbReference>